<reference evidence="2 3" key="1">
    <citation type="journal article" date="2018" name="PLoS Genet.">
        <title>Population sequencing reveals clonal diversity and ancestral inbreeding in the grapevine cultivar Chardonnay.</title>
        <authorList>
            <person name="Roach M.J."/>
            <person name="Johnson D.L."/>
            <person name="Bohlmann J."/>
            <person name="van Vuuren H.J."/>
            <person name="Jones S.J."/>
            <person name="Pretorius I.S."/>
            <person name="Schmidt S.A."/>
            <person name="Borneman A.R."/>
        </authorList>
    </citation>
    <scope>NUCLEOTIDE SEQUENCE [LARGE SCALE GENOMIC DNA]</scope>
    <source>
        <strain evidence="3">cv. Chardonnay</strain>
        <tissue evidence="2">Leaf</tissue>
    </source>
</reference>
<accession>A0A438F9C2</accession>
<dbReference type="PANTHER" id="PTHR48258">
    <property type="entry name" value="DUF4218 DOMAIN-CONTAINING PROTEIN-RELATED"/>
    <property type="match status" value="1"/>
</dbReference>
<gene>
    <name evidence="2" type="ORF">CK203_115016</name>
</gene>
<name>A0A438F9C2_VITVI</name>
<evidence type="ECO:0000313" key="2">
    <source>
        <dbReference type="EMBL" id="RVW56551.1"/>
    </source>
</evidence>
<dbReference type="Pfam" id="PF13952">
    <property type="entry name" value="DUF4216"/>
    <property type="match status" value="1"/>
</dbReference>
<evidence type="ECO:0000259" key="1">
    <source>
        <dbReference type="Pfam" id="PF13952"/>
    </source>
</evidence>
<dbReference type="EMBL" id="QGNW01001076">
    <property type="protein sequence ID" value="RVW56551.1"/>
    <property type="molecule type" value="Genomic_DNA"/>
</dbReference>
<organism evidence="2 3">
    <name type="scientific">Vitis vinifera</name>
    <name type="common">Grape</name>
    <dbReference type="NCBI Taxonomy" id="29760"/>
    <lineage>
        <taxon>Eukaryota</taxon>
        <taxon>Viridiplantae</taxon>
        <taxon>Streptophyta</taxon>
        <taxon>Embryophyta</taxon>
        <taxon>Tracheophyta</taxon>
        <taxon>Spermatophyta</taxon>
        <taxon>Magnoliopsida</taxon>
        <taxon>eudicotyledons</taxon>
        <taxon>Gunneridae</taxon>
        <taxon>Pentapetalae</taxon>
        <taxon>rosids</taxon>
        <taxon>Vitales</taxon>
        <taxon>Vitaceae</taxon>
        <taxon>Viteae</taxon>
        <taxon>Vitis</taxon>
    </lineage>
</organism>
<protein>
    <recommendedName>
        <fullName evidence="1">DUF4216 domain-containing protein</fullName>
    </recommendedName>
</protein>
<dbReference type="AlphaFoldDB" id="A0A438F9C2"/>
<sequence length="288" mass="33942">MKWLKLKNPRQYKKQKWLQEEHMRTFTHWLRKKVEVSIDDKESIYETLRWIAHGPTHYMSEYHGYVINGCHYNTKDREELRVTWNSGVSIVETTIQIASAKDKNPVFVFKYNWVDNKSSIKVDEFGFTLVDFTKMAHKSNPFILASQAKQIFYVQDQLDPRWLVVLSTPQKDLFNRKDPDGSMDELMKKSQESGISYNVSNDILTQALGTPKYTGRVQAKGKHYMPQQYFNNVSERVVRDIIKATEERQVKFECPRQLGSVECDYYVMRYMKDIIVDPSLLSTKVCTH</sequence>
<dbReference type="Proteomes" id="UP000288805">
    <property type="component" value="Unassembled WGS sequence"/>
</dbReference>
<comment type="caution">
    <text evidence="2">The sequence shown here is derived from an EMBL/GenBank/DDBJ whole genome shotgun (WGS) entry which is preliminary data.</text>
</comment>
<evidence type="ECO:0000313" key="3">
    <source>
        <dbReference type="Proteomes" id="UP000288805"/>
    </source>
</evidence>
<feature type="domain" description="DUF4216" evidence="1">
    <location>
        <begin position="104"/>
        <end position="165"/>
    </location>
</feature>
<dbReference type="InterPro" id="IPR025312">
    <property type="entry name" value="DUF4216"/>
</dbReference>
<proteinExistence type="predicted"/>